<keyword evidence="2" id="KW-1185">Reference proteome</keyword>
<evidence type="ECO:0000313" key="1">
    <source>
        <dbReference type="EMBL" id="RFU73948.1"/>
    </source>
</evidence>
<comment type="caution">
    <text evidence="1">The sequence shown here is derived from an EMBL/GenBank/DDBJ whole genome shotgun (WGS) entry which is preliminary data.</text>
</comment>
<accession>A0A395NCW8</accession>
<sequence length="84" mass="8777">MRGTSTPQKEAAGGSASTQFAAIRERLAGGEEEVGAAAPDGCIDGPLDKVRELLAKYAAAVHTARQIQVQGYLVQRAGRPDSRP</sequence>
<dbReference type="Proteomes" id="UP000266272">
    <property type="component" value="Unassembled WGS sequence"/>
</dbReference>
<dbReference type="AlphaFoldDB" id="A0A395NCW8"/>
<proteinExistence type="predicted"/>
<organism evidence="1 2">
    <name type="scientific">Trichoderma arundinaceum</name>
    <dbReference type="NCBI Taxonomy" id="490622"/>
    <lineage>
        <taxon>Eukaryota</taxon>
        <taxon>Fungi</taxon>
        <taxon>Dikarya</taxon>
        <taxon>Ascomycota</taxon>
        <taxon>Pezizomycotina</taxon>
        <taxon>Sordariomycetes</taxon>
        <taxon>Hypocreomycetidae</taxon>
        <taxon>Hypocreales</taxon>
        <taxon>Hypocreaceae</taxon>
        <taxon>Trichoderma</taxon>
    </lineage>
</organism>
<reference evidence="1 2" key="1">
    <citation type="journal article" date="2018" name="PLoS Pathog.">
        <title>Evolution of structural diversity of trichothecenes, a family of toxins produced by plant pathogenic and entomopathogenic fungi.</title>
        <authorList>
            <person name="Proctor R.H."/>
            <person name="McCormick S.P."/>
            <person name="Kim H.S."/>
            <person name="Cardoza R.E."/>
            <person name="Stanley A.M."/>
            <person name="Lindo L."/>
            <person name="Kelly A."/>
            <person name="Brown D.W."/>
            <person name="Lee T."/>
            <person name="Vaughan M.M."/>
            <person name="Alexander N.J."/>
            <person name="Busman M."/>
            <person name="Gutierrez S."/>
        </authorList>
    </citation>
    <scope>NUCLEOTIDE SEQUENCE [LARGE SCALE GENOMIC DNA]</scope>
    <source>
        <strain evidence="1 2">IBT 40837</strain>
    </source>
</reference>
<protein>
    <submittedName>
        <fullName evidence="1">Uncharacterized protein</fullName>
    </submittedName>
</protein>
<dbReference type="EMBL" id="PXOA01000589">
    <property type="protein sequence ID" value="RFU73948.1"/>
    <property type="molecule type" value="Genomic_DNA"/>
</dbReference>
<evidence type="ECO:0000313" key="2">
    <source>
        <dbReference type="Proteomes" id="UP000266272"/>
    </source>
</evidence>
<gene>
    <name evidence="1" type="ORF">TARUN_8329</name>
</gene>
<name>A0A395NCW8_TRIAR</name>